<feature type="binding site" evidence="11">
    <location>
        <position position="66"/>
    </location>
    <ligand>
        <name>[4Fe-4S] cluster</name>
        <dbReference type="ChEBI" id="CHEBI:49883"/>
    </ligand>
</feature>
<protein>
    <recommendedName>
        <fullName evidence="11">Transcriptional regulator WhiB</fullName>
    </recommendedName>
</protein>
<dbReference type="GO" id="GO:0035731">
    <property type="term" value="F:dinitrosyl-iron complex binding"/>
    <property type="evidence" value="ECO:0007669"/>
    <property type="project" value="UniProtKB-UniRule"/>
</dbReference>
<dbReference type="GO" id="GO:0046872">
    <property type="term" value="F:metal ion binding"/>
    <property type="evidence" value="ECO:0007669"/>
    <property type="project" value="UniProtKB-KW"/>
</dbReference>
<dbReference type="Proteomes" id="UP001242995">
    <property type="component" value="Unassembled WGS sequence"/>
</dbReference>
<dbReference type="GO" id="GO:0003677">
    <property type="term" value="F:DNA binding"/>
    <property type="evidence" value="ECO:0007669"/>
    <property type="project" value="UniProtKB-UniRule"/>
</dbReference>
<feature type="binding site" evidence="11">
    <location>
        <position position="76"/>
    </location>
    <ligand>
        <name>[4Fe-4S] cluster</name>
        <dbReference type="ChEBI" id="CHEBI:49883"/>
    </ligand>
</feature>
<evidence type="ECO:0000256" key="1">
    <source>
        <dbReference type="ARBA" id="ARBA00004496"/>
    </source>
</evidence>
<evidence type="ECO:0000313" key="15">
    <source>
        <dbReference type="EMBL" id="MDQ0180206.1"/>
    </source>
</evidence>
<evidence type="ECO:0000256" key="10">
    <source>
        <dbReference type="ARBA" id="ARBA00023163"/>
    </source>
</evidence>
<comment type="cofactor">
    <cofactor evidence="11">
        <name>[4Fe-4S] cluster</name>
        <dbReference type="ChEBI" id="CHEBI:49883"/>
    </cofactor>
    <text evidence="11">Binds 1 [4Fe-4S] cluster per subunit. Following nitrosylation of the [4Fe-4S] cluster binds 1 [4Fe-8(NO)] cluster per subunit.</text>
</comment>
<gene>
    <name evidence="11" type="primary">whiB</name>
    <name evidence="14" type="ORF">J2S90_000081</name>
    <name evidence="15" type="ORF">J2S93_001622</name>
</gene>
<comment type="PTM">
    <text evidence="11">Upon Fe-S cluster removal intramolecular disulfide bonds are formed.</text>
</comment>
<dbReference type="GO" id="GO:0047134">
    <property type="term" value="F:protein-disulfide reductase [NAD(P)H] activity"/>
    <property type="evidence" value="ECO:0007669"/>
    <property type="project" value="TreeGrafter"/>
</dbReference>
<comment type="caution">
    <text evidence="14">The sequence shown here is derived from an EMBL/GenBank/DDBJ whole genome shotgun (WGS) entry which is preliminary data.</text>
</comment>
<dbReference type="EMBL" id="JAUSRG010000001">
    <property type="protein sequence ID" value="MDP9903141.1"/>
    <property type="molecule type" value="Genomic_DNA"/>
</dbReference>
<organism evidence="14 17">
    <name type="scientific">Arthrobacter bambusae</name>
    <dbReference type="NCBI Taxonomy" id="1338426"/>
    <lineage>
        <taxon>Bacteria</taxon>
        <taxon>Bacillati</taxon>
        <taxon>Actinomycetota</taxon>
        <taxon>Actinomycetes</taxon>
        <taxon>Micrococcales</taxon>
        <taxon>Micrococcaceae</taxon>
        <taxon>Arthrobacter</taxon>
    </lineage>
</organism>
<keyword evidence="5 11" id="KW-0408">Iron</keyword>
<evidence type="ECO:0000256" key="3">
    <source>
        <dbReference type="ARBA" id="ARBA00022485"/>
    </source>
</evidence>
<comment type="similarity">
    <text evidence="2 11">Belongs to the WhiB family.</text>
</comment>
<evidence type="ECO:0000313" key="16">
    <source>
        <dbReference type="Proteomes" id="UP001230951"/>
    </source>
</evidence>
<dbReference type="GO" id="GO:0005737">
    <property type="term" value="C:cytoplasm"/>
    <property type="evidence" value="ECO:0007669"/>
    <property type="project" value="UniProtKB-SubCell"/>
</dbReference>
<dbReference type="AlphaFoldDB" id="A0AAW8DB33"/>
<proteinExistence type="inferred from homology"/>
<evidence type="ECO:0000256" key="4">
    <source>
        <dbReference type="ARBA" id="ARBA00022723"/>
    </source>
</evidence>
<dbReference type="PROSITE" id="PS51674">
    <property type="entry name" value="4FE4S_WBL"/>
    <property type="match status" value="1"/>
</dbReference>
<dbReference type="Proteomes" id="UP001230951">
    <property type="component" value="Unassembled WGS sequence"/>
</dbReference>
<reference evidence="14 16" key="1">
    <citation type="submission" date="2023-07" db="EMBL/GenBank/DDBJ databases">
        <title>Sorghum-associated microbial communities from plants grown in Nebraska, USA.</title>
        <authorList>
            <person name="Schachtman D."/>
        </authorList>
    </citation>
    <scope>NUCLEOTIDE SEQUENCE</scope>
    <source>
        <strain evidence="14">DS1006</strain>
        <strain evidence="15 16">DS1016</strain>
    </source>
</reference>
<feature type="domain" description="4Fe-4S Wbl-type" evidence="13">
    <location>
        <begin position="42"/>
        <end position="100"/>
    </location>
</feature>
<feature type="binding site" evidence="11">
    <location>
        <position position="43"/>
    </location>
    <ligand>
        <name>[4Fe-4S] cluster</name>
        <dbReference type="ChEBI" id="CHEBI:49883"/>
    </ligand>
</feature>
<evidence type="ECO:0000256" key="6">
    <source>
        <dbReference type="ARBA" id="ARBA00023014"/>
    </source>
</evidence>
<keyword evidence="16" id="KW-1185">Reference proteome</keyword>
<evidence type="ECO:0000256" key="5">
    <source>
        <dbReference type="ARBA" id="ARBA00023004"/>
    </source>
</evidence>
<evidence type="ECO:0000256" key="7">
    <source>
        <dbReference type="ARBA" id="ARBA00023015"/>
    </source>
</evidence>
<sequence length="142" mass="15345">MNPTQRTSASAPVGRPPTTRARQAGTTIPARRTDEPWYQIGACKDVDPELFFPDGSTNAAVPRTICNSKCTVREECLKYALENDERFGIWGGLSARQRNKIKAGTTTRQSQQSPGPRPRLAAVAEESPEQAAHVTEGAHGAA</sequence>
<evidence type="ECO:0000259" key="13">
    <source>
        <dbReference type="PROSITE" id="PS51674"/>
    </source>
</evidence>
<dbReference type="InterPro" id="IPR003482">
    <property type="entry name" value="Whib"/>
</dbReference>
<feature type="compositionally biased region" description="Polar residues" evidence="12">
    <location>
        <begin position="1"/>
        <end position="10"/>
    </location>
</feature>
<dbReference type="GO" id="GO:0045454">
    <property type="term" value="P:cell redox homeostasis"/>
    <property type="evidence" value="ECO:0007669"/>
    <property type="project" value="TreeGrafter"/>
</dbReference>
<evidence type="ECO:0000313" key="14">
    <source>
        <dbReference type="EMBL" id="MDP9903141.1"/>
    </source>
</evidence>
<dbReference type="GO" id="GO:0051539">
    <property type="term" value="F:4 iron, 4 sulfur cluster binding"/>
    <property type="evidence" value="ECO:0007669"/>
    <property type="project" value="UniProtKB-UniRule"/>
</dbReference>
<dbReference type="PANTHER" id="PTHR38839">
    <property type="entry name" value="TRANSCRIPTIONAL REGULATOR WHID-RELATED"/>
    <property type="match status" value="1"/>
</dbReference>
<evidence type="ECO:0000313" key="17">
    <source>
        <dbReference type="Proteomes" id="UP001242995"/>
    </source>
</evidence>
<dbReference type="HAMAP" id="MF_01479">
    <property type="entry name" value="WhiB"/>
    <property type="match status" value="1"/>
</dbReference>
<comment type="function">
    <text evidence="11">Acts as a transcriptional regulator. Probably redox-responsive. The apo- but not holo-form probably binds DNA.</text>
</comment>
<evidence type="ECO:0000256" key="8">
    <source>
        <dbReference type="ARBA" id="ARBA00023125"/>
    </source>
</evidence>
<dbReference type="GO" id="GO:0045892">
    <property type="term" value="P:negative regulation of DNA-templated transcription"/>
    <property type="evidence" value="ECO:0007669"/>
    <property type="project" value="TreeGrafter"/>
</dbReference>
<comment type="subcellular location">
    <subcellularLocation>
        <location evidence="1 11">Cytoplasm</location>
    </subcellularLocation>
</comment>
<feature type="region of interest" description="Disordered" evidence="12">
    <location>
        <begin position="98"/>
        <end position="142"/>
    </location>
</feature>
<feature type="binding site" evidence="11">
    <location>
        <position position="70"/>
    </location>
    <ligand>
        <name>[4Fe-4S] cluster</name>
        <dbReference type="ChEBI" id="CHEBI:49883"/>
    </ligand>
</feature>
<evidence type="ECO:0000256" key="9">
    <source>
        <dbReference type="ARBA" id="ARBA00023157"/>
    </source>
</evidence>
<comment type="PTM">
    <text evidence="11">The Fe-S cluster can be nitrosylated by nitric oxide (NO).</text>
</comment>
<keyword evidence="10 11" id="KW-0804">Transcription</keyword>
<keyword evidence="8 11" id="KW-0238">DNA-binding</keyword>
<keyword evidence="3 11" id="KW-0004">4Fe-4S</keyword>
<accession>A0AAW8DB33</accession>
<evidence type="ECO:0000256" key="11">
    <source>
        <dbReference type="HAMAP-Rule" id="MF_01479"/>
    </source>
</evidence>
<evidence type="ECO:0000256" key="2">
    <source>
        <dbReference type="ARBA" id="ARBA00006597"/>
    </source>
</evidence>
<keyword evidence="7 11" id="KW-0805">Transcription regulation</keyword>
<keyword evidence="11" id="KW-0963">Cytoplasm</keyword>
<feature type="region of interest" description="Disordered" evidence="12">
    <location>
        <begin position="1"/>
        <end position="33"/>
    </location>
</feature>
<dbReference type="Pfam" id="PF02467">
    <property type="entry name" value="Whib"/>
    <property type="match status" value="1"/>
</dbReference>
<name>A0AAW8DB33_9MICC</name>
<dbReference type="RefSeq" id="WP_370872150.1">
    <property type="nucleotide sequence ID" value="NZ_JAUSRG010000001.1"/>
</dbReference>
<keyword evidence="4 11" id="KW-0479">Metal-binding</keyword>
<dbReference type="InterPro" id="IPR034768">
    <property type="entry name" value="4FE4S_WBL"/>
</dbReference>
<keyword evidence="9 11" id="KW-1015">Disulfide bond</keyword>
<keyword evidence="6 11" id="KW-0411">Iron-sulfur</keyword>
<dbReference type="EMBL" id="JAUSTF010000002">
    <property type="protein sequence ID" value="MDQ0180206.1"/>
    <property type="molecule type" value="Genomic_DNA"/>
</dbReference>
<feature type="compositionally biased region" description="Polar residues" evidence="12">
    <location>
        <begin position="104"/>
        <end position="114"/>
    </location>
</feature>
<evidence type="ECO:0000256" key="12">
    <source>
        <dbReference type="SAM" id="MobiDB-lite"/>
    </source>
</evidence>